<dbReference type="InterPro" id="IPR036291">
    <property type="entry name" value="NAD(P)-bd_dom_sf"/>
</dbReference>
<dbReference type="Gene3D" id="3.40.50.10860">
    <property type="entry name" value="Leucine Dehydrogenase, chain A, domain 1"/>
    <property type="match status" value="1"/>
</dbReference>
<feature type="transmembrane region" description="Helical" evidence="1">
    <location>
        <begin position="20"/>
        <end position="44"/>
    </location>
</feature>
<feature type="domain" description="Shikimate dehydrogenase substrate binding N-terminal" evidence="2">
    <location>
        <begin position="85"/>
        <end position="168"/>
    </location>
</feature>
<organism evidence="4 5">
    <name type="scientific">Diploscapter pachys</name>
    <dbReference type="NCBI Taxonomy" id="2018661"/>
    <lineage>
        <taxon>Eukaryota</taxon>
        <taxon>Metazoa</taxon>
        <taxon>Ecdysozoa</taxon>
        <taxon>Nematoda</taxon>
        <taxon>Chromadorea</taxon>
        <taxon>Rhabditida</taxon>
        <taxon>Rhabditina</taxon>
        <taxon>Rhabditomorpha</taxon>
        <taxon>Rhabditoidea</taxon>
        <taxon>Rhabditidae</taxon>
        <taxon>Diploscapter</taxon>
    </lineage>
</organism>
<comment type="caution">
    <text evidence="4">The sequence shown here is derived from an EMBL/GenBank/DDBJ whole genome shotgun (WGS) entry which is preliminary data.</text>
</comment>
<dbReference type="GO" id="GO:0050661">
    <property type="term" value="F:NADP binding"/>
    <property type="evidence" value="ECO:0007669"/>
    <property type="project" value="TreeGrafter"/>
</dbReference>
<dbReference type="SUPFAM" id="SSF53223">
    <property type="entry name" value="Aminoacid dehydrogenase-like, N-terminal domain"/>
    <property type="match status" value="1"/>
</dbReference>
<keyword evidence="1" id="KW-1133">Transmembrane helix</keyword>
<dbReference type="CDD" id="cd01065">
    <property type="entry name" value="NAD_bind_Shikimate_DH"/>
    <property type="match status" value="1"/>
</dbReference>
<dbReference type="EMBL" id="LIAE01008678">
    <property type="protein sequence ID" value="PAV72972.1"/>
    <property type="molecule type" value="Genomic_DNA"/>
</dbReference>
<keyword evidence="1" id="KW-0812">Transmembrane</keyword>
<dbReference type="OrthoDB" id="10066050at2759"/>
<dbReference type="SUPFAM" id="SSF51735">
    <property type="entry name" value="NAD(P)-binding Rossmann-fold domains"/>
    <property type="match status" value="1"/>
</dbReference>
<proteinExistence type="inferred from homology"/>
<dbReference type="Proteomes" id="UP000218231">
    <property type="component" value="Unassembled WGS sequence"/>
</dbReference>
<dbReference type="GO" id="GO:0019632">
    <property type="term" value="P:shikimate metabolic process"/>
    <property type="evidence" value="ECO:0007669"/>
    <property type="project" value="TreeGrafter"/>
</dbReference>
<keyword evidence="1" id="KW-0472">Membrane</keyword>
<dbReference type="Pfam" id="PF08501">
    <property type="entry name" value="Shikimate_dh_N"/>
    <property type="match status" value="1"/>
</dbReference>
<dbReference type="PANTHER" id="PTHR21089:SF1">
    <property type="entry name" value="BIFUNCTIONAL 3-DEHYDROQUINATE DEHYDRATASE_SHIKIMATE DEHYDROGENASE, CHLOROPLASTIC"/>
    <property type="match status" value="1"/>
</dbReference>
<dbReference type="PANTHER" id="PTHR21089">
    <property type="entry name" value="SHIKIMATE DEHYDROGENASE"/>
    <property type="match status" value="1"/>
</dbReference>
<name>A0A2A2KGH6_9BILA</name>
<dbReference type="AlphaFoldDB" id="A0A2A2KGH6"/>
<evidence type="ECO:0000313" key="4">
    <source>
        <dbReference type="EMBL" id="PAV72972.1"/>
    </source>
</evidence>
<evidence type="ECO:0008006" key="6">
    <source>
        <dbReference type="Google" id="ProtNLM"/>
    </source>
</evidence>
<reference evidence="4 5" key="1">
    <citation type="journal article" date="2017" name="Curr. Biol.">
        <title>Genome architecture and evolution of a unichromosomal asexual nematode.</title>
        <authorList>
            <person name="Fradin H."/>
            <person name="Zegar C."/>
            <person name="Gutwein M."/>
            <person name="Lucas J."/>
            <person name="Kovtun M."/>
            <person name="Corcoran D."/>
            <person name="Baugh L.R."/>
            <person name="Kiontke K."/>
            <person name="Gunsalus K."/>
            <person name="Fitch D.H."/>
            <person name="Piano F."/>
        </authorList>
    </citation>
    <scope>NUCLEOTIDE SEQUENCE [LARGE SCALE GENOMIC DNA]</scope>
    <source>
        <strain evidence="4">PF1309</strain>
    </source>
</reference>
<dbReference type="InterPro" id="IPR046346">
    <property type="entry name" value="Aminoacid_DH-like_N_sf"/>
</dbReference>
<feature type="domain" description="SDH C-terminal" evidence="3">
    <location>
        <begin position="314"/>
        <end position="338"/>
    </location>
</feature>
<feature type="transmembrane region" description="Helical" evidence="1">
    <location>
        <begin position="56"/>
        <end position="78"/>
    </location>
</feature>
<dbReference type="GO" id="GO:0005829">
    <property type="term" value="C:cytosol"/>
    <property type="evidence" value="ECO:0007669"/>
    <property type="project" value="TreeGrafter"/>
</dbReference>
<dbReference type="InterPro" id="IPR022893">
    <property type="entry name" value="Shikimate_DH_fam"/>
</dbReference>
<sequence>MAILFSPMLYDSPNAGGWPLTVLFVGLMSALPCLIGALVLGIVAALAKFAAKRRPLLLAAILALAAPVVLIGVGALTIDLVCDDVIGDPIAQSKSPIIHRFWLDQLGLDADYRKTLVTTDDLPRFFAERRDDPAWRGCNITMPHKLAALDHVEDRGDVRGGIGAINTVFRPEDGALVGTNTDAGGFYAPIAGFDFADRPVTVIGAGGAARAVLFALARMNVGPVTLLNRNVLKAGVLLSSFGLKGQALPLTAPVPPDTALLVNASTLGMTGQPPLPVDLPDLDDDSVVYDIVYSPLETPLLAAARARGLETVDGLEMLIGQAALAFELFFGVAPPRDRDEELREALLA</sequence>
<dbReference type="Pfam" id="PF18317">
    <property type="entry name" value="SDH_C"/>
    <property type="match status" value="1"/>
</dbReference>
<dbReference type="Gene3D" id="3.40.50.720">
    <property type="entry name" value="NAD(P)-binding Rossmann-like Domain"/>
    <property type="match status" value="1"/>
</dbReference>
<gene>
    <name evidence="4" type="ORF">WR25_16629</name>
</gene>
<accession>A0A2A2KGH6</accession>
<dbReference type="InterPro" id="IPR013708">
    <property type="entry name" value="Shikimate_DH-bd_N"/>
</dbReference>
<keyword evidence="5" id="KW-1185">Reference proteome</keyword>
<evidence type="ECO:0000256" key="1">
    <source>
        <dbReference type="SAM" id="Phobius"/>
    </source>
</evidence>
<dbReference type="GO" id="GO:0009423">
    <property type="term" value="P:chorismate biosynthetic process"/>
    <property type="evidence" value="ECO:0007669"/>
    <property type="project" value="TreeGrafter"/>
</dbReference>
<protein>
    <recommendedName>
        <fullName evidence="6">Shikimate dehydrogenase (NADP(+))</fullName>
    </recommendedName>
</protein>
<dbReference type="STRING" id="2018661.A0A2A2KGH6"/>
<evidence type="ECO:0000313" key="5">
    <source>
        <dbReference type="Proteomes" id="UP000218231"/>
    </source>
</evidence>
<dbReference type="HAMAP" id="MF_00222">
    <property type="entry name" value="Shikimate_DH_AroE"/>
    <property type="match status" value="1"/>
</dbReference>
<dbReference type="GO" id="GO:0004764">
    <property type="term" value="F:shikimate 3-dehydrogenase (NADP+) activity"/>
    <property type="evidence" value="ECO:0007669"/>
    <property type="project" value="InterPro"/>
</dbReference>
<evidence type="ECO:0000259" key="2">
    <source>
        <dbReference type="Pfam" id="PF08501"/>
    </source>
</evidence>
<evidence type="ECO:0000259" key="3">
    <source>
        <dbReference type="Pfam" id="PF18317"/>
    </source>
</evidence>
<dbReference type="InterPro" id="IPR041121">
    <property type="entry name" value="SDH_C"/>
</dbReference>